<keyword evidence="1" id="KW-0175">Coiled coil</keyword>
<accession>A0A977KNA5</accession>
<sequence length="115" mass="12511">MTQLDAEELYYKLTDLAQSILPTGDLAGSADELLCAAAEEMARDYNAHLCAGCGLWSDEVDEPGQECSDCDNYERNVEQLAEVERELAEAEQQAVALRAARNRLSRKVAVATASA</sequence>
<evidence type="ECO:0000313" key="2">
    <source>
        <dbReference type="EMBL" id="UXE03871.1"/>
    </source>
</evidence>
<protein>
    <submittedName>
        <fullName evidence="2">Uncharacterized protein</fullName>
    </submittedName>
</protein>
<name>A0A977KNA5_9CAUD</name>
<feature type="coiled-coil region" evidence="1">
    <location>
        <begin position="70"/>
        <end position="107"/>
    </location>
</feature>
<evidence type="ECO:0000256" key="1">
    <source>
        <dbReference type="SAM" id="Coils"/>
    </source>
</evidence>
<dbReference type="EMBL" id="OP297535">
    <property type="protein sequence ID" value="UXE03871.1"/>
    <property type="molecule type" value="Genomic_DNA"/>
</dbReference>
<organism evidence="2 3">
    <name type="scientific">Gordonia phage ObLaDi</name>
    <dbReference type="NCBI Taxonomy" id="2978487"/>
    <lineage>
        <taxon>Viruses</taxon>
        <taxon>Duplodnaviria</taxon>
        <taxon>Heunggongvirae</taxon>
        <taxon>Uroviricota</taxon>
        <taxon>Caudoviricetes</taxon>
        <taxon>Kruegerviridae</taxon>
        <taxon>Cafassovirus</taxon>
        <taxon>Cafassovirus obladi</taxon>
    </lineage>
</organism>
<keyword evidence="3" id="KW-1185">Reference proteome</keyword>
<reference evidence="2" key="1">
    <citation type="submission" date="2022-08" db="EMBL/GenBank/DDBJ databases">
        <authorList>
            <person name="Abuwarda M.A."/>
            <person name="Alvarez A."/>
            <person name="Batteikh M."/>
            <person name="Baughman A.P."/>
            <person name="Chavez V."/>
            <person name="Cheng C."/>
            <person name="Cosentino E.J."/>
            <person name="Di Blasi D.L."/>
            <person name="Dooley N.L."/>
            <person name="Empson B.M."/>
            <person name="Erfanian K."/>
            <person name="Esparza P.D."/>
            <person name="Fleming H.S."/>
            <person name="Ghannam M.S."/>
            <person name="Gibbons A.C."/>
            <person name="Gonzalez C."/>
            <person name="Huq N.E."/>
            <person name="Jin K."/>
            <person name="Kamarzar M."/>
            <person name="Khaine A."/>
            <person name="Krug K.R."/>
            <person name="Lee A."/>
            <person name="Liao S."/>
            <person name="Light I."/>
            <person name="Ma Y."/>
            <person name="Magaling J.M."/>
            <person name="McLinden K.C."/>
            <person name="Melkote A."/>
            <person name="Montoya Serpas C.A."/>
            <person name="Niazmandi K."/>
            <person name="Ostroske E.C."/>
            <person name="Paek B.H."/>
            <person name="Rajiv S."/>
            <person name="Santos C.E."/>
            <person name="Semaan S.A."/>
            <person name="Senthilvelan J."/>
            <person name="Sheppy T.E."/>
            <person name="Stephenson J.C."/>
            <person name="Tenney M.E."/>
            <person name="Teoh N."/>
            <person name="Thorp J.P."/>
            <person name="Turon Font G."/>
            <person name="Uvarov E.V."/>
            <person name="Verpukhovskiy P."/>
            <person name="Wang J."/>
            <person name="Whang A.Y."/>
            <person name="Wright N.E."/>
            <person name="Wu M."/>
            <person name="Zhuang C."/>
            <person name="Bruns J.A."/>
            <person name="Chai A.E."/>
            <person name="Parikh H."/>
            <person name="Zorawik M."/>
            <person name="Garza D.R."/>
            <person name="Ngo R.T."/>
            <person name="Reddi K."/>
            <person name="Garcia-Vedrenne A.E."/>
            <person name="Freise A.C."/>
            <person name="Balish M.F."/>
            <person name="Garlena R.A."/>
            <person name="Russell D.A."/>
            <person name="Jacobs-Sera D."/>
            <person name="Hatfull G.F."/>
        </authorList>
    </citation>
    <scope>NUCLEOTIDE SEQUENCE</scope>
</reference>
<proteinExistence type="predicted"/>
<dbReference type="Proteomes" id="UP001064297">
    <property type="component" value="Segment"/>
</dbReference>
<gene>
    <name evidence="2" type="primary">148</name>
    <name evidence="2" type="ORF">SEA_OBLADI_148</name>
</gene>
<evidence type="ECO:0000313" key="3">
    <source>
        <dbReference type="Proteomes" id="UP001064297"/>
    </source>
</evidence>